<dbReference type="AlphaFoldDB" id="A0A378KR85"/>
<sequence length="1061" mass="120636">MTTENFLLDQANFEKKEKLDVLINVLTPYTKNLPVNLDDKPADDKPKESQYSEDKEKRKAAAKVILRAWRGNKITQSITSSPYFSYLSMLDPQDEKRLMLSALMYGRHVAEIASQSEYYINNPFIPTGAKYHRNDNKVGRIMELFCQKLGIESVNPYKLYIPISLLENCTKDQLMDSAIKFIQQESDWFQLEHLDHEIIVHPNQQVGVLVLDPYQHYESEKIKTFMESSGFIASPWQLAETVGDMAERPAISNVAIPIMPDLPGSKELLLKSKMFNQLLRVSSNEKYPTHLLAKSLVELLKNLPEDTDEKTIQRIALMTELANAFYAFNYTRYAFFVATIIHEVSLKLALDNQSPEALEEDFTAFTHVSQTVFQEALGLGKTELEAVSVVSMPALSGTNAYFLAQEIAKKITSVSDPVIAAAPHEYFEINNLIPEDTSTQPTILLLSAGPIVDGHGLNPGKDINKFVQNYVIDPQRTEPLTLIVDTTTALNKDLNLSPEVKKLIESGQLSIIVFESFQKFGLLHSDQAQVGRLVAFCSKKHYSQEELARWMANAKKDFSTHLDMRIAAYLHIYCAPILEEIKHKHFDNGEIFRTILAQTAVINEQITSDTSNLNTQNYFVAWRNDETEQNFKSILDFRDSFGHFAETTSLILGMARLSPGASDALDALITASQLYLDRVGFRDKDPLLTILNAAATWDKLNLKLEHRIIIMAVLAIYLAKHKDLVEEKELPLLEALLAACPQFKGRQIYTKIYQDLEKLKQDFNYINSHKEQLKSELVKRGASADRAEQIISNFSLAKIAVEYRFLRPGPDFFKEIDDNPNAYENLKKIMPYLKNYQDLLTNLANLNVNFTPTNLEKFAQENLFNKLSALFKSGVRSSDFYNFLLSGTYQQAASLFLDHMDFFKSLNEKQAQAITIIGTMMQEYFGIDETFHNGTYCEQIIALGNAVKPYIESNNNPLPGRYFLIACVMSLNKYYKADDKDNDKLKQELEEHLKTYVNALASSDDTNQIPQARKAVNFVLEKLNITSLHKSNITFFGEKNKEVSPEKEPDKDISIDKFQSP</sequence>
<feature type="region of interest" description="Disordered" evidence="2">
    <location>
        <begin position="34"/>
        <end position="56"/>
    </location>
</feature>
<dbReference type="OrthoDB" id="5653824at2"/>
<protein>
    <submittedName>
        <fullName evidence="4">Uncharacterized protein</fullName>
    </submittedName>
</protein>
<feature type="coiled-coil region" evidence="1">
    <location>
        <begin position="975"/>
        <end position="1002"/>
    </location>
</feature>
<dbReference type="EMBL" id="UGOW01000001">
    <property type="protein sequence ID" value="STY16669.1"/>
    <property type="molecule type" value="Genomic_DNA"/>
</dbReference>
<organism evidence="4 6">
    <name type="scientific">Legionella quateirensis</name>
    <dbReference type="NCBI Taxonomy" id="45072"/>
    <lineage>
        <taxon>Bacteria</taxon>
        <taxon>Pseudomonadati</taxon>
        <taxon>Pseudomonadota</taxon>
        <taxon>Gammaproteobacteria</taxon>
        <taxon>Legionellales</taxon>
        <taxon>Legionellaceae</taxon>
        <taxon>Legionella</taxon>
    </lineage>
</organism>
<feature type="region of interest" description="Disordered" evidence="2">
    <location>
        <begin position="1039"/>
        <end position="1061"/>
    </location>
</feature>
<evidence type="ECO:0000313" key="6">
    <source>
        <dbReference type="Proteomes" id="UP000254230"/>
    </source>
</evidence>
<evidence type="ECO:0000256" key="2">
    <source>
        <dbReference type="SAM" id="MobiDB-lite"/>
    </source>
</evidence>
<dbReference type="RefSeq" id="WP_058474310.1">
    <property type="nucleotide sequence ID" value="NZ_CAAAIL010000008.1"/>
</dbReference>
<reference evidence="4 6" key="2">
    <citation type="submission" date="2018-06" db="EMBL/GenBank/DDBJ databases">
        <authorList>
            <consortium name="Pathogen Informatics"/>
            <person name="Doyle S."/>
        </authorList>
    </citation>
    <scope>NUCLEOTIDE SEQUENCE [LARGE SCALE GENOMIC DNA]</scope>
    <source>
        <strain evidence="4 6">NCTC12376</strain>
    </source>
</reference>
<evidence type="ECO:0000313" key="4">
    <source>
        <dbReference type="EMBL" id="STY16669.1"/>
    </source>
</evidence>
<feature type="compositionally biased region" description="Basic and acidic residues" evidence="2">
    <location>
        <begin position="37"/>
        <end position="56"/>
    </location>
</feature>
<evidence type="ECO:0000313" key="3">
    <source>
        <dbReference type="EMBL" id="KTD47776.1"/>
    </source>
</evidence>
<gene>
    <name evidence="3" type="ORF">Lqua_2169</name>
    <name evidence="4" type="ORF">NCTC12376_00460</name>
</gene>
<evidence type="ECO:0000256" key="1">
    <source>
        <dbReference type="SAM" id="Coils"/>
    </source>
</evidence>
<name>A0A378KR85_9GAMM</name>
<keyword evidence="5" id="KW-1185">Reference proteome</keyword>
<evidence type="ECO:0000313" key="5">
    <source>
        <dbReference type="Proteomes" id="UP000054639"/>
    </source>
</evidence>
<dbReference type="STRING" id="45072.Lqua_2169"/>
<reference evidence="3 5" key="1">
    <citation type="submission" date="2015-11" db="EMBL/GenBank/DDBJ databases">
        <title>Genomic analysis of 38 Legionella species identifies large and diverse effector repertoires.</title>
        <authorList>
            <person name="Burstein D."/>
            <person name="Amaro F."/>
            <person name="Zusman T."/>
            <person name="Lifshitz Z."/>
            <person name="Cohen O."/>
            <person name="Gilbert J.A."/>
            <person name="Pupko T."/>
            <person name="Shuman H.A."/>
            <person name="Segal G."/>
        </authorList>
    </citation>
    <scope>NUCLEOTIDE SEQUENCE [LARGE SCALE GENOMIC DNA]</scope>
    <source>
        <strain evidence="3 5">ATCC 49507</strain>
    </source>
</reference>
<dbReference type="Proteomes" id="UP000254230">
    <property type="component" value="Unassembled WGS sequence"/>
</dbReference>
<proteinExistence type="predicted"/>
<keyword evidence="1" id="KW-0175">Coiled coil</keyword>
<dbReference type="Proteomes" id="UP000054639">
    <property type="component" value="Unassembled WGS sequence"/>
</dbReference>
<feature type="compositionally biased region" description="Basic and acidic residues" evidence="2">
    <location>
        <begin position="1039"/>
        <end position="1055"/>
    </location>
</feature>
<dbReference type="EMBL" id="LNYR01000031">
    <property type="protein sequence ID" value="KTD47776.1"/>
    <property type="molecule type" value="Genomic_DNA"/>
</dbReference>
<accession>A0A378KR85</accession>